<evidence type="ECO:0000256" key="1">
    <source>
        <dbReference type="ARBA" id="ARBA00022450"/>
    </source>
</evidence>
<dbReference type="PROSITE" id="PS50075">
    <property type="entry name" value="CARRIER"/>
    <property type="match status" value="2"/>
</dbReference>
<dbReference type="InterPro" id="IPR013968">
    <property type="entry name" value="PKS_KR"/>
</dbReference>
<feature type="region of interest" description="Disordered" evidence="11">
    <location>
        <begin position="2486"/>
        <end position="2526"/>
    </location>
</feature>
<dbReference type="SUPFAM" id="SSF51735">
    <property type="entry name" value="NAD(P)-binding Rossmann-fold domains"/>
    <property type="match status" value="2"/>
</dbReference>
<dbReference type="PANTHER" id="PTHR43775:SF20">
    <property type="entry name" value="HYBRID PKS-NRPS SYNTHETASE APDA"/>
    <property type="match status" value="1"/>
</dbReference>
<dbReference type="SUPFAM" id="SSF55048">
    <property type="entry name" value="Probable ACP-binding domain of malonyl-CoA ACP transacylase"/>
    <property type="match status" value="1"/>
</dbReference>
<dbReference type="InterPro" id="IPR057326">
    <property type="entry name" value="KR_dom"/>
</dbReference>
<dbReference type="Pfam" id="PF00698">
    <property type="entry name" value="Acyl_transf_1"/>
    <property type="match status" value="1"/>
</dbReference>
<dbReference type="FunFam" id="3.40.47.10:FF:000019">
    <property type="entry name" value="Polyketide synthase type I"/>
    <property type="match status" value="1"/>
</dbReference>
<dbReference type="Gene3D" id="3.30.559.30">
    <property type="entry name" value="Nonribosomal peptide synthetase, condensation domain"/>
    <property type="match status" value="1"/>
</dbReference>
<keyword evidence="3" id="KW-0436">Ligase</keyword>
<dbReference type="SUPFAM" id="SSF52151">
    <property type="entry name" value="FabD/lysophospholipase-like"/>
    <property type="match status" value="1"/>
</dbReference>
<dbReference type="HOGENOM" id="CLU_000022_37_4_1"/>
<dbReference type="Gene3D" id="3.40.50.150">
    <property type="entry name" value="Vaccinia Virus protein VP39"/>
    <property type="match status" value="1"/>
</dbReference>
<evidence type="ECO:0000259" key="14">
    <source>
        <dbReference type="PROSITE" id="PS52019"/>
    </source>
</evidence>
<gene>
    <name evidence="15" type="ORF">S40285_06108</name>
</gene>
<dbReference type="InterPro" id="IPR010071">
    <property type="entry name" value="AA_adenyl_dom"/>
</dbReference>
<dbReference type="InterPro" id="IPR013120">
    <property type="entry name" value="FAR_NAD-bd"/>
</dbReference>
<dbReference type="Pfam" id="PF14765">
    <property type="entry name" value="PS-DH"/>
    <property type="match status" value="1"/>
</dbReference>
<keyword evidence="1" id="KW-0596">Phosphopantetheine</keyword>
<dbReference type="Gene3D" id="1.10.1200.10">
    <property type="entry name" value="ACP-like"/>
    <property type="match status" value="2"/>
</dbReference>
<evidence type="ECO:0000313" key="16">
    <source>
        <dbReference type="Proteomes" id="UP000028524"/>
    </source>
</evidence>
<feature type="region of interest" description="Disordered" evidence="11">
    <location>
        <begin position="528"/>
        <end position="550"/>
    </location>
</feature>
<keyword evidence="4" id="KW-0489">Methyltransferase</keyword>
<dbReference type="PROSITE" id="PS52019">
    <property type="entry name" value="PKS_MFAS_DH"/>
    <property type="match status" value="1"/>
</dbReference>
<dbReference type="CDD" id="cd02440">
    <property type="entry name" value="AdoMet_MTases"/>
    <property type="match status" value="1"/>
</dbReference>
<dbReference type="InterPro" id="IPR029063">
    <property type="entry name" value="SAM-dependent_MTases_sf"/>
</dbReference>
<dbReference type="InterPro" id="IPR016035">
    <property type="entry name" value="Acyl_Trfase/lysoPLipase"/>
</dbReference>
<dbReference type="PROSITE" id="PS00455">
    <property type="entry name" value="AMP_BINDING"/>
    <property type="match status" value="1"/>
</dbReference>
<dbReference type="OMA" id="GAFPGWW"/>
<dbReference type="InterPro" id="IPR016039">
    <property type="entry name" value="Thiolase-like"/>
</dbReference>
<dbReference type="SUPFAM" id="SSF56801">
    <property type="entry name" value="Acetyl-CoA synthetase-like"/>
    <property type="match status" value="1"/>
</dbReference>
<dbReference type="GO" id="GO:0004312">
    <property type="term" value="F:fatty acid synthase activity"/>
    <property type="evidence" value="ECO:0007669"/>
    <property type="project" value="TreeGrafter"/>
</dbReference>
<dbReference type="PANTHER" id="PTHR43775">
    <property type="entry name" value="FATTY ACID SYNTHASE"/>
    <property type="match status" value="1"/>
</dbReference>
<dbReference type="SUPFAM" id="SSF53901">
    <property type="entry name" value="Thiolase-like"/>
    <property type="match status" value="1"/>
</dbReference>
<dbReference type="Gene3D" id="3.40.366.10">
    <property type="entry name" value="Malonyl-Coenzyme A Acyl Carrier Protein, domain 2"/>
    <property type="match status" value="1"/>
</dbReference>
<feature type="region of interest" description="C-terminal hotdog fold" evidence="10">
    <location>
        <begin position="1090"/>
        <end position="1238"/>
    </location>
</feature>
<feature type="domain" description="Ketosynthase family 3 (KS3)" evidence="13">
    <location>
        <begin position="4"/>
        <end position="441"/>
    </location>
</feature>
<keyword evidence="5" id="KW-0808">Transferase</keyword>
<dbReference type="InterPro" id="IPR000873">
    <property type="entry name" value="AMP-dep_synth/lig_dom"/>
</dbReference>
<dbReference type="SUPFAM" id="SSF47336">
    <property type="entry name" value="ACP-like"/>
    <property type="match status" value="2"/>
</dbReference>
<dbReference type="InterPro" id="IPR036291">
    <property type="entry name" value="NAD(P)-bd_dom_sf"/>
</dbReference>
<dbReference type="CDD" id="cd05930">
    <property type="entry name" value="A_NRPS"/>
    <property type="match status" value="1"/>
</dbReference>
<evidence type="ECO:0000256" key="10">
    <source>
        <dbReference type="PROSITE-ProRule" id="PRU01363"/>
    </source>
</evidence>
<dbReference type="InterPro" id="IPR013217">
    <property type="entry name" value="Methyltransf_12"/>
</dbReference>
<dbReference type="InterPro" id="IPR014030">
    <property type="entry name" value="Ketoacyl_synth_N"/>
</dbReference>
<sequence>MSTPEPIALVGVGCRFPGNASSPSALWDLLRSPRDLLTPIPADRFSTRGFYHADGQYHGHANIKESYLLEGEGTHRRFDAQFFSISPAEARVMDPQVRILLETVYEALENAGHTIDGLHESDTAVYAGAMVYDYEHIMSRDEISMGTYHVTGTARSLISNRVSYFFNWHGPSMTIDTACSSSMYAVHHAVQQLRSGASRVAVATGSNLLLDPLGYVTESKMHMLSPESRSRMWDAEANGYARGEGVAAVVLKTLSAAEADGDFIHCIIRETGVNQDGRTKGITMPSALAQAAMIRDCYARAGLDVSNAADRPQYFEAHGTGTPAGDPVEAEAISTAFFNGKADPTLATPLYVGSIKTVIGHTEGTAGLAGLLKASLALQNSTIPPNLLFNRLSPRVKPFYTNLHVPTASIPWPDVAAGNPRRASVNSFGFGGANAHAILESYTPRSIVSLQPDTPAFSPLIFSATSENSLAAYLKEFCDFLSRERNVSLRDVANTLLSRRTRFPITASFSETTIDGLVSKIKQRLDTMRSNSSEQLGTRSSRNSDGSRPRILGVFTGQGAQWPRMGAELISKSAAARKIIEGLDSQLARLPEQDRPSWKILEELQKDEASSQIGTAALSQPLCTAVQILLVDILKAAGVELAAVVGHSSGEIAAAYAAGRISSDDAICMAYYRGLSVSSTHSKGPSGAMMAVGTSQEDMEELLQEPEFFGRAWIAAVNSPASITVSGDSDAIAELSTVLMDERKFNRILKIDRAYHSPHMQPSSERYLNYQQCLNPKILPSGQCRWISSVDNKDNAELGHELKDIYWIRNLLNPVLFKQAVDKAWAECGPFDMAVEVGPHAALKGPALQTIQELTSQTIPYTGLLQRGANDLTSMADGLGYVSCNLGKGAVDFHSFEVYLSGRSTFAMCHDLPTYSWNHEGEYWHESRYAKAITQRADAVHELLGHLAPDCSHRDLRWRHLLRPKELPWMKGHRLQGQIVFPAAGYAVSAIEACLAMLKGEPVSFIEVLDIEIGQALTFDDEETGVEVVFSLTNIRRQEKSHITATFNYSASIGKHDDKLHSLAHGSVYVSLDTPSTTALPTLNTKPTNMIKVKAEDFYNSLSQLEYDYSGPFVALSDLQRKLGAVTGYVADVDETNLLVHPAMLDAAFQTVILAASAPDDGRLWSMHIPNRIRRVRVNPSLCTKLRQQGTPLALQAFQPKGTLSLTGDVDIFAQDSEYAMVQVEGLECVPFSPATADDDRVMFSSTTWGPACPDASTTIPSGSVTDRQYEIAHSLERVACFYLRKLEHDVAIDHPSRTEGPFVSLFKLASHISSLPGSGEWSFWKPAWNEDTNEIITALHPEAAATADANLLYAIGPRLADIVTNKTSAIEIGMQDDLLSQFYQKGLGMPEYLNSLARTIGQITHRSPRIDCLEIGAGTGAATKAIQAELGIPFSSYTFTDVSSGFFDTARATFGSDRMNFRVLDIERDPCAQGFKEHSYDLVVASMVLHATLSLAQTLKNVRRLLKPGGYLVVLEVQANPPARIGAMFGAFPGWWLGADDGRVLSPCASLSQWNDVLHQTGFSGCDTTSPDIHPLVQPFTTFVTQAIDQRISFLREPLTAAQPGTKQIQELIVLGGGNQGLLMDTLALLKPHCSSLTHAETLADLESLSSSQTTTVLSLLDLTKPVFQDLASGTWESLKFMLQQVGCLVWVTQGRRAKHPHSNMIIGLLRSAVDEIPGLDFQFLDIEDPKSLGAETLATAVLRFMQATTWKREERYSDIAITIEPELVIEESGRVLVPRLTTEQEMNNRYNSSRRLITSSSPVDEGVAQVMESDSGYYVHHDITSMIKLKAAKGSSATKMQVSQSLLLPLRVHRGVRLYLSLGEKQESSTHFLALSTTNSSVISPEVLLTQSFDLQGSSPAAFLNLVSSYIVISRILEDADEGDKILVHEPPVEFAGYLEAQARKHGINVVFTTAQSTLLLESQTWHKVHPNSLGRDLKQLDLTSLTTFIDLGTTLESNRAAETIGNMLPDACKREGISDLFGGAAKEPSRLKRSWIESILREAEAWAQSLLPFHHESNLSVIQLGDIDSIEKTLAHRYVVDWTTNNQALIRLQPVDSQPLFRDDKTYWLVGLSGTLGLSLCEWMVRHGARHVAISSRNPQVEGQWLDEMSLLGGNVSISSCDVTNMDELQMTYEAICKSMPEVAGVAQGAMVLNDIRFSDTTFDILQKVTKPKVEGSLNLDALFQGVDLDFFVFFSSASSVIGTPGQSPYSAANTFMVSLAEQRRQRGLAASVINIGPVYGVGYVAEQRIDISAMLLMGVRPISETDFHYLFAEAVLACYSRSSQAVDITAGVIQVRQDEVALPKWASSPVMAHWVLNGKTVANNATAKSKAPLKARLLVVTSRLEVEEIVEEALIEKLSGLLRLEIDATNNHGFGATGLDELGIDSLMATEVRSWLMKNLQVNIPVLKILGGMTVKELVMAAVDAIDQAMIPKVQLISLDDTSPNTSTSLSDSSSQAEHSDTDESSVEAETEHTIDGQTHDDAKGRHLVATASLSLTQSMFWLASTLFDNKASLNVTGTAKITGPLRVADLREAIRALGQRHECFRTCFFMADGKVLQGIVEKSSLDLEHHFIDSEEEMHQWRQQLEDHVYDFENAETARAVLLTLNPTTHYFIVGTTHLCFDGFSVQVFLRDLFQHYTHQPELQAPLQYRDYAQTQHRNVLSGKLNKELDFWKAQYPDFPPILPILRISTATSRPSLASFNHVRGDVRVNTKTRSAIQSVSRKYSVTPFIFFLTCYRVFLTRWSDADEVSIGVGDAHRNDDATASCIGVLVNVLPMRFINDLTSKFTTVLQETKKATFAALENSNIPYQAILNELDPSRSAACTPIFQSFINYRQGIAREVLEDCELELLSIEPSKTGYDLNLDIIDDQHDCWIRLFARDDIYGQAEVNILVQSYENLLEAFAEEATAALGEPDLYSPVEVEKARSYGQGKHQRTLTTMKLTLLGACPTSNWSDTVVHQVEEVSKTMPNNVAVKNSEESLTYSELWQLSEAVAVALVNSGAVAGSYIALFQEPSPRWIASILAVLRIGGVYIPLDLSSPLPRLAAIVADSQPHLILTDNSSAEAVDGLEQPGISCINVSCVETNKNASLPSIAATAESQAVLLYTSGSTGIPKGIILKHKGIIVQVESARDIYEIDAEVVLQQSASSFDLSYIQIFTALCHGGTLYSVPRHLRGDALAIAELIVNEGITYTLATPTETSSWLRYGDTGHLRDSSWRTAICAGEIIAETLLSQLRSFEKPDLRFYNAYGPTELGVVSAIEVDYRATESVNKNGVPAGFPLPNCSVYVVDKQMNLCPPGVQGELYLGGIGVAEGYVNNPTLTAERFMPDSFALNEWKAKGMMHRVGDLGRWNSSGAVVIEGRVSGDTQIKLRGIRLDVQEIESAILTAANGQISEAVATLRKSSPDAAEFLVAHVVFDPSCQQNKQAETLQAIPPALSSLPRYMRPSVIIPLDYLPRTTSAKLDRKAIASLPLPKSTSSGGEEDHEAELSPAEIKIRNLWLEVIQQLAFSERQITSETDFFHAGGTSLLLLELRQKINATYETNLALIHLMEFSTLGGMASLVDDSNAPSQRMLDWTEETEPPSSILDHQHDVHIVPKPSSTVVVTGSTGYLGRGIVDALIQDPNVKTIHCIGVRDIHSRVDMIGLDKVRLWEGDLKRPLLGLSEQDVRNIFSEADRIIHNGAEVSHLQSYHSLRLPNTLSTMELVKMSLSVGRRIPFHFVSTAQVGVYFAENTRKLALPEMTVSDHPPPADGSDGYAAGKWASERFLERLDEQFTGGWPVFVHRPSLISRPLEDPASDLAHNVRHFAARLKASPMITHMHGYLNTVSLQDVVSGIVGSLSVNDATASGVRYKHYFGEEKLPLDDPVTALFGPADGERRKNLGEIEELSPKEWAKRAGELGMPQAVVQWVESVDLQREQWFPELLR</sequence>
<evidence type="ECO:0000256" key="2">
    <source>
        <dbReference type="ARBA" id="ARBA00022553"/>
    </source>
</evidence>
<dbReference type="GO" id="GO:0016491">
    <property type="term" value="F:oxidoreductase activity"/>
    <property type="evidence" value="ECO:0007669"/>
    <property type="project" value="UniProtKB-KW"/>
</dbReference>
<evidence type="ECO:0000256" key="6">
    <source>
        <dbReference type="ARBA" id="ARBA00022737"/>
    </source>
</evidence>
<reference evidence="15 16" key="1">
    <citation type="journal article" date="2014" name="BMC Genomics">
        <title>Comparative genome sequencing reveals chemotype-specific gene clusters in the toxigenic black mold Stachybotrys.</title>
        <authorList>
            <person name="Semeiks J."/>
            <person name="Borek D."/>
            <person name="Otwinowski Z."/>
            <person name="Grishin N.V."/>
        </authorList>
    </citation>
    <scope>NUCLEOTIDE SEQUENCE [LARGE SCALE GENOMIC DNA]</scope>
    <source>
        <strain evidence="15 16">IBT 40285</strain>
    </source>
</reference>
<dbReference type="PROSITE" id="PS00606">
    <property type="entry name" value="KS3_1"/>
    <property type="match status" value="1"/>
</dbReference>
<evidence type="ECO:0000256" key="8">
    <source>
        <dbReference type="ARBA" id="ARBA00023268"/>
    </source>
</evidence>
<dbReference type="Pfam" id="PF00501">
    <property type="entry name" value="AMP-binding"/>
    <property type="match status" value="1"/>
</dbReference>
<dbReference type="InterPro" id="IPR006162">
    <property type="entry name" value="Ppantetheine_attach_site"/>
</dbReference>
<dbReference type="InterPro" id="IPR020807">
    <property type="entry name" value="PKS_DH"/>
</dbReference>
<feature type="domain" description="Carrier" evidence="12">
    <location>
        <begin position="2389"/>
        <end position="2470"/>
    </location>
</feature>
<evidence type="ECO:0000256" key="4">
    <source>
        <dbReference type="ARBA" id="ARBA00022603"/>
    </source>
</evidence>
<evidence type="ECO:0008006" key="17">
    <source>
        <dbReference type="Google" id="ProtNLM"/>
    </source>
</evidence>
<evidence type="ECO:0000259" key="13">
    <source>
        <dbReference type="PROSITE" id="PS52004"/>
    </source>
</evidence>
<dbReference type="EMBL" id="KL660845">
    <property type="protein sequence ID" value="KFA61593.1"/>
    <property type="molecule type" value="Genomic_DNA"/>
</dbReference>
<dbReference type="InterPro" id="IPR036736">
    <property type="entry name" value="ACP-like_sf"/>
</dbReference>
<dbReference type="SMART" id="SM00827">
    <property type="entry name" value="PKS_AT"/>
    <property type="match status" value="1"/>
</dbReference>
<dbReference type="Gene3D" id="3.30.300.30">
    <property type="match status" value="1"/>
</dbReference>
<dbReference type="OrthoDB" id="329835at2759"/>
<dbReference type="PROSITE" id="PS52004">
    <property type="entry name" value="KS3_2"/>
    <property type="match status" value="1"/>
</dbReference>
<feature type="active site" description="Proton donor; for dehydratase activity" evidence="10">
    <location>
        <position position="1146"/>
    </location>
</feature>
<dbReference type="SMART" id="SM00825">
    <property type="entry name" value="PKS_KS"/>
    <property type="match status" value="1"/>
</dbReference>
<dbReference type="InterPro" id="IPR050091">
    <property type="entry name" value="PKS_NRPS_Biosynth_Enz"/>
</dbReference>
<feature type="domain" description="Carrier" evidence="12">
    <location>
        <begin position="3530"/>
        <end position="3610"/>
    </location>
</feature>
<evidence type="ECO:0000256" key="11">
    <source>
        <dbReference type="SAM" id="MobiDB-lite"/>
    </source>
</evidence>
<feature type="region of interest" description="N-terminal hotdog fold" evidence="10">
    <location>
        <begin position="941"/>
        <end position="1075"/>
    </location>
</feature>
<dbReference type="GO" id="GO:0009403">
    <property type="term" value="P:toxin biosynthetic process"/>
    <property type="evidence" value="ECO:0007669"/>
    <property type="project" value="UniProtKB-ARBA"/>
</dbReference>
<dbReference type="InterPro" id="IPR001227">
    <property type="entry name" value="Ac_transferase_dom_sf"/>
</dbReference>
<dbReference type="Pfam" id="PF23297">
    <property type="entry name" value="ACP_SdgA_C"/>
    <property type="match status" value="1"/>
</dbReference>
<dbReference type="SUPFAM" id="SSF53335">
    <property type="entry name" value="S-adenosyl-L-methionine-dependent methyltransferases"/>
    <property type="match status" value="1"/>
</dbReference>
<keyword evidence="8" id="KW-0511">Multifunctional enzyme</keyword>
<dbReference type="GO" id="GO:0004315">
    <property type="term" value="F:3-oxoacyl-[acyl-carrier-protein] synthase activity"/>
    <property type="evidence" value="ECO:0007669"/>
    <property type="project" value="InterPro"/>
</dbReference>
<dbReference type="Gene3D" id="3.10.129.110">
    <property type="entry name" value="Polyketide synthase dehydratase"/>
    <property type="match status" value="1"/>
</dbReference>
<dbReference type="Pfam" id="PF21089">
    <property type="entry name" value="PKS_DH_N"/>
    <property type="match status" value="1"/>
</dbReference>
<dbReference type="GO" id="GO:0006633">
    <property type="term" value="P:fatty acid biosynthetic process"/>
    <property type="evidence" value="ECO:0007669"/>
    <property type="project" value="InterPro"/>
</dbReference>
<feature type="domain" description="PKS/mFAS DH" evidence="14">
    <location>
        <begin position="941"/>
        <end position="1238"/>
    </location>
</feature>
<name>A0A084QCA8_STAC4</name>
<dbReference type="PROSITE" id="PS00012">
    <property type="entry name" value="PHOSPHOPANTETHEINE"/>
    <property type="match status" value="1"/>
</dbReference>
<dbReference type="InterPro" id="IPR020806">
    <property type="entry name" value="PKS_PP-bd"/>
</dbReference>
<comment type="similarity">
    <text evidence="9">In the C-terminal section; belongs to the NRP synthetase family.</text>
</comment>
<feature type="compositionally biased region" description="Basic and acidic residues" evidence="11">
    <location>
        <begin position="2514"/>
        <end position="2526"/>
    </location>
</feature>
<dbReference type="GO" id="GO:0016874">
    <property type="term" value="F:ligase activity"/>
    <property type="evidence" value="ECO:0007669"/>
    <property type="project" value="UniProtKB-KW"/>
</dbReference>
<dbReference type="InterPro" id="IPR045851">
    <property type="entry name" value="AMP-bd_C_sf"/>
</dbReference>
<dbReference type="InParanoid" id="A0A084QCA8"/>
<dbReference type="SMART" id="SM00823">
    <property type="entry name" value="PKS_PP"/>
    <property type="match status" value="2"/>
</dbReference>
<dbReference type="Pfam" id="PF00109">
    <property type="entry name" value="ketoacyl-synt"/>
    <property type="match status" value="1"/>
</dbReference>
<dbReference type="Pfam" id="PF00668">
    <property type="entry name" value="Condensation"/>
    <property type="match status" value="1"/>
</dbReference>
<dbReference type="InterPro" id="IPR023213">
    <property type="entry name" value="CAT-like_dom_sf"/>
</dbReference>
<dbReference type="Gene3D" id="3.30.559.10">
    <property type="entry name" value="Chloramphenicol acetyltransferase-like domain"/>
    <property type="match status" value="1"/>
</dbReference>
<dbReference type="InterPro" id="IPR020841">
    <property type="entry name" value="PKS_Beta-ketoAc_synthase_dom"/>
</dbReference>
<dbReference type="STRING" id="1283841.A0A084QCA8"/>
<dbReference type="Gene3D" id="3.40.50.720">
    <property type="entry name" value="NAD(P)-binding Rossmann-like Domain"/>
    <property type="match status" value="3"/>
</dbReference>
<dbReference type="InterPro" id="IPR020845">
    <property type="entry name" value="AMP-binding_CS"/>
</dbReference>
<dbReference type="InterPro" id="IPR016036">
    <property type="entry name" value="Malonyl_transacylase_ACP-bd"/>
</dbReference>
<dbReference type="Pfam" id="PF00550">
    <property type="entry name" value="PP-binding"/>
    <property type="match status" value="1"/>
</dbReference>
<protein>
    <recommendedName>
        <fullName evidence="17">Carrier domain-containing protein</fullName>
    </recommendedName>
</protein>
<dbReference type="InterPro" id="IPR001242">
    <property type="entry name" value="Condensation_dom"/>
</dbReference>
<dbReference type="Pfam" id="PF07993">
    <property type="entry name" value="NAD_binding_4"/>
    <property type="match status" value="1"/>
</dbReference>
<keyword evidence="7" id="KW-0560">Oxidoreductase</keyword>
<evidence type="ECO:0000256" key="7">
    <source>
        <dbReference type="ARBA" id="ARBA00023002"/>
    </source>
</evidence>
<evidence type="ECO:0000259" key="12">
    <source>
        <dbReference type="PROSITE" id="PS50075"/>
    </source>
</evidence>
<dbReference type="InterPro" id="IPR042099">
    <property type="entry name" value="ANL_N_sf"/>
</dbReference>
<dbReference type="Proteomes" id="UP000028524">
    <property type="component" value="Unassembled WGS sequence"/>
</dbReference>
<dbReference type="InterPro" id="IPR014031">
    <property type="entry name" value="Ketoacyl_synth_C"/>
</dbReference>
<dbReference type="InterPro" id="IPR049900">
    <property type="entry name" value="PKS_mFAS_DH"/>
</dbReference>
<evidence type="ECO:0000256" key="3">
    <source>
        <dbReference type="ARBA" id="ARBA00022598"/>
    </source>
</evidence>
<dbReference type="Pfam" id="PF02801">
    <property type="entry name" value="Ketoacyl-synt_C"/>
    <property type="match status" value="1"/>
</dbReference>
<dbReference type="GO" id="GO:0008168">
    <property type="term" value="F:methyltransferase activity"/>
    <property type="evidence" value="ECO:0007669"/>
    <property type="project" value="UniProtKB-KW"/>
</dbReference>
<feature type="compositionally biased region" description="Polar residues" evidence="11">
    <location>
        <begin position="528"/>
        <end position="546"/>
    </location>
</feature>
<dbReference type="CDD" id="cd00833">
    <property type="entry name" value="PKS"/>
    <property type="match status" value="1"/>
</dbReference>
<feature type="active site" description="Proton acceptor; for dehydratase activity" evidence="10">
    <location>
        <position position="973"/>
    </location>
</feature>
<proteinExistence type="inferred from homology"/>
<keyword evidence="2" id="KW-0597">Phosphoprotein</keyword>
<dbReference type="InterPro" id="IPR009081">
    <property type="entry name" value="PP-bd_ACP"/>
</dbReference>
<dbReference type="CDD" id="cd19532">
    <property type="entry name" value="C_PKS-NRPS"/>
    <property type="match status" value="1"/>
</dbReference>
<dbReference type="SMART" id="SM00822">
    <property type="entry name" value="PKS_KR"/>
    <property type="match status" value="1"/>
</dbReference>
<dbReference type="GO" id="GO:0032259">
    <property type="term" value="P:methylation"/>
    <property type="evidence" value="ECO:0007669"/>
    <property type="project" value="UniProtKB-KW"/>
</dbReference>
<dbReference type="Pfam" id="PF08659">
    <property type="entry name" value="KR"/>
    <property type="match status" value="1"/>
</dbReference>
<dbReference type="InterPro" id="IPR018201">
    <property type="entry name" value="Ketoacyl_synth_AS"/>
</dbReference>
<dbReference type="InterPro" id="IPR042104">
    <property type="entry name" value="PKS_dehydratase_sf"/>
</dbReference>
<dbReference type="InterPro" id="IPR032821">
    <property type="entry name" value="PKS_assoc"/>
</dbReference>
<feature type="compositionally biased region" description="Low complexity" evidence="11">
    <location>
        <begin position="2486"/>
        <end position="2499"/>
    </location>
</feature>
<evidence type="ECO:0000313" key="15">
    <source>
        <dbReference type="EMBL" id="KFA61593.1"/>
    </source>
</evidence>
<dbReference type="SMART" id="SM00826">
    <property type="entry name" value="PKS_DH"/>
    <property type="match status" value="1"/>
</dbReference>
<keyword evidence="16" id="KW-1185">Reference proteome</keyword>
<accession>A0A084QCA8</accession>
<dbReference type="Pfam" id="PF16197">
    <property type="entry name" value="KAsynt_C_assoc"/>
    <property type="match status" value="1"/>
</dbReference>
<dbReference type="InterPro" id="IPR049551">
    <property type="entry name" value="PKS_DH_C"/>
</dbReference>
<organism evidence="15 16">
    <name type="scientific">Stachybotrys chlorohalonatus (strain IBT 40285)</name>
    <dbReference type="NCBI Taxonomy" id="1283841"/>
    <lineage>
        <taxon>Eukaryota</taxon>
        <taxon>Fungi</taxon>
        <taxon>Dikarya</taxon>
        <taxon>Ascomycota</taxon>
        <taxon>Pezizomycotina</taxon>
        <taxon>Sordariomycetes</taxon>
        <taxon>Hypocreomycetidae</taxon>
        <taxon>Hypocreales</taxon>
        <taxon>Stachybotryaceae</taxon>
        <taxon>Stachybotrys</taxon>
    </lineage>
</organism>
<dbReference type="InterPro" id="IPR049552">
    <property type="entry name" value="PKS_DH_N"/>
</dbReference>
<dbReference type="Pfam" id="PF08242">
    <property type="entry name" value="Methyltransf_12"/>
    <property type="match status" value="1"/>
</dbReference>
<dbReference type="GO" id="GO:0031177">
    <property type="term" value="F:phosphopantetheine binding"/>
    <property type="evidence" value="ECO:0007669"/>
    <property type="project" value="InterPro"/>
</dbReference>
<dbReference type="InterPro" id="IPR014043">
    <property type="entry name" value="Acyl_transferase_dom"/>
</dbReference>
<dbReference type="SUPFAM" id="SSF52777">
    <property type="entry name" value="CoA-dependent acyltransferases"/>
    <property type="match status" value="2"/>
</dbReference>
<dbReference type="NCBIfam" id="TIGR01733">
    <property type="entry name" value="AA-adenyl-dom"/>
    <property type="match status" value="1"/>
</dbReference>
<dbReference type="Gene3D" id="3.40.50.12780">
    <property type="entry name" value="N-terminal domain of ligase-like"/>
    <property type="match status" value="1"/>
</dbReference>
<evidence type="ECO:0000256" key="9">
    <source>
        <dbReference type="ARBA" id="ARBA00029443"/>
    </source>
</evidence>
<keyword evidence="6" id="KW-0677">Repeat</keyword>
<evidence type="ECO:0000256" key="5">
    <source>
        <dbReference type="ARBA" id="ARBA00022679"/>
    </source>
</evidence>
<dbReference type="Gene3D" id="3.40.47.10">
    <property type="match status" value="1"/>
</dbReference>